<sequence>MQISATAFYKAQPVIEFMCEVLDIRDINEQRKPLTDSQRVKFTKEIKGLKIEITHCGAMRRKYRVCNVTRRPAQMQS</sequence>
<dbReference type="GO" id="GO:0003723">
    <property type="term" value="F:RNA binding"/>
    <property type="evidence" value="ECO:0007669"/>
    <property type="project" value="InterPro"/>
</dbReference>
<keyword evidence="3" id="KW-1185">Reference proteome</keyword>
<evidence type="ECO:0000259" key="1">
    <source>
        <dbReference type="PROSITE" id="PS50821"/>
    </source>
</evidence>
<gene>
    <name evidence="2" type="ORF">NQ314_006894</name>
</gene>
<dbReference type="AlphaFoldDB" id="A0AAV8YWC9"/>
<dbReference type="SUPFAM" id="SSF101690">
    <property type="entry name" value="PAZ domain"/>
    <property type="match status" value="1"/>
</dbReference>
<dbReference type="InterPro" id="IPR003100">
    <property type="entry name" value="PAZ_dom"/>
</dbReference>
<dbReference type="PROSITE" id="PS50821">
    <property type="entry name" value="PAZ"/>
    <property type="match status" value="1"/>
</dbReference>
<comment type="caution">
    <text evidence="2">The sequence shown here is derived from an EMBL/GenBank/DDBJ whole genome shotgun (WGS) entry which is preliminary data.</text>
</comment>
<dbReference type="PANTHER" id="PTHR22891">
    <property type="entry name" value="EUKARYOTIC TRANSLATION INITIATION FACTOR 2C"/>
    <property type="match status" value="1"/>
</dbReference>
<dbReference type="InterPro" id="IPR036085">
    <property type="entry name" value="PAZ_dom_sf"/>
</dbReference>
<dbReference type="EMBL" id="JANEYF010001878">
    <property type="protein sequence ID" value="KAJ8955307.1"/>
    <property type="molecule type" value="Genomic_DNA"/>
</dbReference>
<reference evidence="2" key="1">
    <citation type="journal article" date="2023" name="Insect Mol. Biol.">
        <title>Genome sequencing provides insights into the evolution of gene families encoding plant cell wall-degrading enzymes in longhorned beetles.</title>
        <authorList>
            <person name="Shin N.R."/>
            <person name="Okamura Y."/>
            <person name="Kirsch R."/>
            <person name="Pauchet Y."/>
        </authorList>
    </citation>
    <scope>NUCLEOTIDE SEQUENCE</scope>
    <source>
        <strain evidence="2">RBIC_L_NR</strain>
    </source>
</reference>
<proteinExistence type="predicted"/>
<accession>A0AAV8YWC9</accession>
<dbReference type="Gene3D" id="2.170.260.10">
    <property type="entry name" value="paz domain"/>
    <property type="match status" value="1"/>
</dbReference>
<organism evidence="2 3">
    <name type="scientific">Rhamnusium bicolor</name>
    <dbReference type="NCBI Taxonomy" id="1586634"/>
    <lineage>
        <taxon>Eukaryota</taxon>
        <taxon>Metazoa</taxon>
        <taxon>Ecdysozoa</taxon>
        <taxon>Arthropoda</taxon>
        <taxon>Hexapoda</taxon>
        <taxon>Insecta</taxon>
        <taxon>Pterygota</taxon>
        <taxon>Neoptera</taxon>
        <taxon>Endopterygota</taxon>
        <taxon>Coleoptera</taxon>
        <taxon>Polyphaga</taxon>
        <taxon>Cucujiformia</taxon>
        <taxon>Chrysomeloidea</taxon>
        <taxon>Cerambycidae</taxon>
        <taxon>Lepturinae</taxon>
        <taxon>Rhagiini</taxon>
        <taxon>Rhamnusium</taxon>
    </lineage>
</organism>
<feature type="domain" description="PAZ" evidence="1">
    <location>
        <begin position="13"/>
        <end position="77"/>
    </location>
</feature>
<evidence type="ECO:0000313" key="3">
    <source>
        <dbReference type="Proteomes" id="UP001162156"/>
    </source>
</evidence>
<protein>
    <recommendedName>
        <fullName evidence="1">PAZ domain-containing protein</fullName>
    </recommendedName>
</protein>
<name>A0AAV8YWC9_9CUCU</name>
<dbReference type="Proteomes" id="UP001162156">
    <property type="component" value="Unassembled WGS sequence"/>
</dbReference>
<evidence type="ECO:0000313" key="2">
    <source>
        <dbReference type="EMBL" id="KAJ8955307.1"/>
    </source>
</evidence>